<dbReference type="RefSeq" id="XP_009549750.1">
    <property type="nucleotide sequence ID" value="XM_009551455.1"/>
</dbReference>
<dbReference type="KEGG" id="hir:HETIRDRAFT_107385"/>
<keyword evidence="3" id="KW-1185">Reference proteome</keyword>
<dbReference type="HOGENOM" id="CLU_990647_0_0_1"/>
<evidence type="ECO:0000313" key="3">
    <source>
        <dbReference type="Proteomes" id="UP000030671"/>
    </source>
</evidence>
<sequence>MTSIVDAHDLHRPLLRLARIITRLDGVTHDEVHPVRPSKAYSQLGPGSARAGVSADVMTPSVRTNRLASRLPAPNHPLSFHGASSVSHLSPSCADSHRVTRAPVRASWRLRFYVRFGGRAAPRRPRRAQPDGTQDSPCALWPPGRRPPALVARPPLLASEIEFGPREESPTGVWDAVRRRVFFGLGRLYGLGLPRRVRDVVPRQDVSEPRAPALQLYAPGGPRWVGFCLRWPITSRCGLAFRLFARRNPTVREIPPSLSSQPLHLRSHLAALPNFRCDDHA</sequence>
<protein>
    <submittedName>
        <fullName evidence="2">Uncharacterized protein</fullName>
    </submittedName>
</protein>
<accession>W4JXB5</accession>
<reference evidence="2 3" key="1">
    <citation type="journal article" date="2012" name="New Phytol.">
        <title>Insight into trade-off between wood decay and parasitism from the genome of a fungal forest pathogen.</title>
        <authorList>
            <person name="Olson A."/>
            <person name="Aerts A."/>
            <person name="Asiegbu F."/>
            <person name="Belbahri L."/>
            <person name="Bouzid O."/>
            <person name="Broberg A."/>
            <person name="Canback B."/>
            <person name="Coutinho P.M."/>
            <person name="Cullen D."/>
            <person name="Dalman K."/>
            <person name="Deflorio G."/>
            <person name="van Diepen L.T."/>
            <person name="Dunand C."/>
            <person name="Duplessis S."/>
            <person name="Durling M."/>
            <person name="Gonthier P."/>
            <person name="Grimwood J."/>
            <person name="Fossdal C.G."/>
            <person name="Hansson D."/>
            <person name="Henrissat B."/>
            <person name="Hietala A."/>
            <person name="Himmelstrand K."/>
            <person name="Hoffmeister D."/>
            <person name="Hogberg N."/>
            <person name="James T.Y."/>
            <person name="Karlsson M."/>
            <person name="Kohler A."/>
            <person name="Kues U."/>
            <person name="Lee Y.H."/>
            <person name="Lin Y.C."/>
            <person name="Lind M."/>
            <person name="Lindquist E."/>
            <person name="Lombard V."/>
            <person name="Lucas S."/>
            <person name="Lunden K."/>
            <person name="Morin E."/>
            <person name="Murat C."/>
            <person name="Park J."/>
            <person name="Raffaello T."/>
            <person name="Rouze P."/>
            <person name="Salamov A."/>
            <person name="Schmutz J."/>
            <person name="Solheim H."/>
            <person name="Stahlberg J."/>
            <person name="Velez H."/>
            <person name="de Vries R.P."/>
            <person name="Wiebenga A."/>
            <person name="Woodward S."/>
            <person name="Yakovlev I."/>
            <person name="Garbelotto M."/>
            <person name="Martin F."/>
            <person name="Grigoriev I.V."/>
            <person name="Stenlid J."/>
        </authorList>
    </citation>
    <scope>NUCLEOTIDE SEQUENCE [LARGE SCALE GENOMIC DNA]</scope>
    <source>
        <strain evidence="2 3">TC 32-1</strain>
    </source>
</reference>
<dbReference type="EMBL" id="KI925462">
    <property type="protein sequence ID" value="ETW77715.1"/>
    <property type="molecule type" value="Genomic_DNA"/>
</dbReference>
<proteinExistence type="predicted"/>
<dbReference type="AlphaFoldDB" id="W4JXB5"/>
<dbReference type="InParanoid" id="W4JXB5"/>
<evidence type="ECO:0000313" key="2">
    <source>
        <dbReference type="EMBL" id="ETW77715.1"/>
    </source>
</evidence>
<gene>
    <name evidence="2" type="ORF">HETIRDRAFT_107385</name>
</gene>
<name>W4JXB5_HETIT</name>
<organism evidence="2 3">
    <name type="scientific">Heterobasidion irregulare (strain TC 32-1)</name>
    <dbReference type="NCBI Taxonomy" id="747525"/>
    <lineage>
        <taxon>Eukaryota</taxon>
        <taxon>Fungi</taxon>
        <taxon>Dikarya</taxon>
        <taxon>Basidiomycota</taxon>
        <taxon>Agaricomycotina</taxon>
        <taxon>Agaricomycetes</taxon>
        <taxon>Russulales</taxon>
        <taxon>Bondarzewiaceae</taxon>
        <taxon>Heterobasidion</taxon>
        <taxon>Heterobasidion annosum species complex</taxon>
    </lineage>
</organism>
<evidence type="ECO:0000256" key="1">
    <source>
        <dbReference type="SAM" id="MobiDB-lite"/>
    </source>
</evidence>
<dbReference type="GeneID" id="20666242"/>
<dbReference type="Proteomes" id="UP000030671">
    <property type="component" value="Unassembled WGS sequence"/>
</dbReference>
<feature type="region of interest" description="Disordered" evidence="1">
    <location>
        <begin position="121"/>
        <end position="147"/>
    </location>
</feature>